<evidence type="ECO:0000256" key="5">
    <source>
        <dbReference type="ARBA" id="ARBA00023136"/>
    </source>
</evidence>
<dbReference type="InterPro" id="IPR036259">
    <property type="entry name" value="MFS_trans_sf"/>
</dbReference>
<feature type="transmembrane region" description="Helical" evidence="6">
    <location>
        <begin position="529"/>
        <end position="548"/>
    </location>
</feature>
<comment type="subcellular location">
    <subcellularLocation>
        <location evidence="1">Membrane</location>
        <topology evidence="1">Multi-pass membrane protein</topology>
    </subcellularLocation>
</comment>
<reference evidence="7 8" key="1">
    <citation type="submission" date="2018-12" db="EMBL/GenBank/DDBJ databases">
        <title>Venturia inaequalis Genome Resource.</title>
        <authorList>
            <person name="Lichtner F.J."/>
        </authorList>
    </citation>
    <scope>NUCLEOTIDE SEQUENCE [LARGE SCALE GENOMIC DNA]</scope>
    <source>
        <strain evidence="7 8">120213</strain>
    </source>
</reference>
<feature type="transmembrane region" description="Helical" evidence="6">
    <location>
        <begin position="106"/>
        <end position="129"/>
    </location>
</feature>
<evidence type="ECO:0000313" key="8">
    <source>
        <dbReference type="Proteomes" id="UP000447873"/>
    </source>
</evidence>
<evidence type="ECO:0000256" key="3">
    <source>
        <dbReference type="ARBA" id="ARBA00022692"/>
    </source>
</evidence>
<dbReference type="PANTHER" id="PTHR11654">
    <property type="entry name" value="OLIGOPEPTIDE TRANSPORTER-RELATED"/>
    <property type="match status" value="1"/>
</dbReference>
<comment type="similarity">
    <text evidence="2">Belongs to the major facilitator superfamily. Proton-dependent oligopeptide transporter (POT/PTR) (TC 2.A.17) family.</text>
</comment>
<evidence type="ECO:0008006" key="9">
    <source>
        <dbReference type="Google" id="ProtNLM"/>
    </source>
</evidence>
<feature type="transmembrane region" description="Helical" evidence="6">
    <location>
        <begin position="136"/>
        <end position="158"/>
    </location>
</feature>
<feature type="transmembrane region" description="Helical" evidence="6">
    <location>
        <begin position="381"/>
        <end position="404"/>
    </location>
</feature>
<feature type="transmembrane region" description="Helical" evidence="6">
    <location>
        <begin position="503"/>
        <end position="523"/>
    </location>
</feature>
<proteinExistence type="inferred from homology"/>
<dbReference type="SUPFAM" id="SSF103473">
    <property type="entry name" value="MFS general substrate transporter"/>
    <property type="match status" value="1"/>
</dbReference>
<evidence type="ECO:0000313" key="7">
    <source>
        <dbReference type="EMBL" id="KAE9979700.1"/>
    </source>
</evidence>
<evidence type="ECO:0000256" key="6">
    <source>
        <dbReference type="SAM" id="Phobius"/>
    </source>
</evidence>
<gene>
    <name evidence="7" type="ORF">EG328_000750</name>
</gene>
<feature type="transmembrane region" description="Helical" evidence="6">
    <location>
        <begin position="247"/>
        <end position="268"/>
    </location>
</feature>
<evidence type="ECO:0000256" key="4">
    <source>
        <dbReference type="ARBA" id="ARBA00022989"/>
    </source>
</evidence>
<evidence type="ECO:0000256" key="1">
    <source>
        <dbReference type="ARBA" id="ARBA00004141"/>
    </source>
</evidence>
<keyword evidence="4 6" id="KW-1133">Transmembrane helix</keyword>
<keyword evidence="5 6" id="KW-0472">Membrane</keyword>
<protein>
    <recommendedName>
        <fullName evidence="9">Oligopeptide transporter</fullName>
    </recommendedName>
</protein>
<feature type="transmembrane region" description="Helical" evidence="6">
    <location>
        <begin position="416"/>
        <end position="438"/>
    </location>
</feature>
<feature type="transmembrane region" description="Helical" evidence="6">
    <location>
        <begin position="343"/>
        <end position="361"/>
    </location>
</feature>
<sequence length="585" mass="64500">MPPPHPPNPENVNVPDTANKKIPIFETNLTEKPFQTRDATDEEIPLYPHITDKVPLSAWIVVLAGAAERACYFGIIAPWQNYLQIPRQYGAVPGALGLGQSTATNIYNAFFLFSFLTPMGFAIVSDVWLGRFKTLIVGLLVYLLGCLLLVFTSLPVALEHGSGLIGFIWAMILIGLGAGCVKATFFPLLGDQYVQKKAKLVMQKNGELAIIDATRTVQLIYNIYYWFTNFASLVVIATTYLEKEYDFWAAYLLCTSCLCVAIIVLAFFSNKLVKISPTRQNNLPMATKAIICAAKNGFKLDNAKAAYQTSQKGKTVPWSDSFIEEMKRGLMACRVMQVKTPPFFEKSLSLLIFYLCINQIYNNLVSQAGQMNLHNVPNDMIQVFSGVACVIFGPVIQGLYSLLAKRKIPFGPIARITAAFIVCAGAMAYAAGVQQLIYRSGPCYQYPLSCEASQGGKIPNDISVWVQLPVYFILAVAEIFGFVTASEYAYSKAPKDMKAVVQAIMQLTACVASALGMALSLVSKDPKLVIMYASLAAAMGVSAALFFWKFSRYDDREDEMNKTNIQEDVKSTDNCGVSVRDEERP</sequence>
<organism evidence="7 8">
    <name type="scientific">Venturia inaequalis</name>
    <name type="common">Apple scab fungus</name>
    <dbReference type="NCBI Taxonomy" id="5025"/>
    <lineage>
        <taxon>Eukaryota</taxon>
        <taxon>Fungi</taxon>
        <taxon>Dikarya</taxon>
        <taxon>Ascomycota</taxon>
        <taxon>Pezizomycotina</taxon>
        <taxon>Dothideomycetes</taxon>
        <taxon>Pleosporomycetidae</taxon>
        <taxon>Venturiales</taxon>
        <taxon>Venturiaceae</taxon>
        <taxon>Venturia</taxon>
    </lineage>
</organism>
<feature type="transmembrane region" description="Helical" evidence="6">
    <location>
        <begin position="164"/>
        <end position="189"/>
    </location>
</feature>
<dbReference type="GO" id="GO:0016020">
    <property type="term" value="C:membrane"/>
    <property type="evidence" value="ECO:0007669"/>
    <property type="project" value="UniProtKB-SubCell"/>
</dbReference>
<dbReference type="EMBL" id="WNWS01000114">
    <property type="protein sequence ID" value="KAE9979700.1"/>
    <property type="molecule type" value="Genomic_DNA"/>
</dbReference>
<dbReference type="InterPro" id="IPR000109">
    <property type="entry name" value="POT_fam"/>
</dbReference>
<dbReference type="AlphaFoldDB" id="A0A8H3V0F1"/>
<dbReference type="Proteomes" id="UP000447873">
    <property type="component" value="Unassembled WGS sequence"/>
</dbReference>
<comment type="caution">
    <text evidence="7">The sequence shown here is derived from an EMBL/GenBank/DDBJ whole genome shotgun (WGS) entry which is preliminary data.</text>
</comment>
<name>A0A8H3V0F1_VENIN</name>
<dbReference type="GO" id="GO:0022857">
    <property type="term" value="F:transmembrane transporter activity"/>
    <property type="evidence" value="ECO:0007669"/>
    <property type="project" value="InterPro"/>
</dbReference>
<keyword evidence="3 6" id="KW-0812">Transmembrane</keyword>
<evidence type="ECO:0000256" key="2">
    <source>
        <dbReference type="ARBA" id="ARBA00005982"/>
    </source>
</evidence>
<dbReference type="Gene3D" id="1.20.1250.20">
    <property type="entry name" value="MFS general substrate transporter like domains"/>
    <property type="match status" value="1"/>
</dbReference>
<dbReference type="Pfam" id="PF00854">
    <property type="entry name" value="PTR2"/>
    <property type="match status" value="1"/>
</dbReference>
<feature type="transmembrane region" description="Helical" evidence="6">
    <location>
        <begin position="470"/>
        <end position="491"/>
    </location>
</feature>
<feature type="transmembrane region" description="Helical" evidence="6">
    <location>
        <begin position="223"/>
        <end position="241"/>
    </location>
</feature>
<accession>A0A8H3V0F1</accession>